<evidence type="ECO:0000313" key="8">
    <source>
        <dbReference type="EMBL" id="KAI5437004.1"/>
    </source>
</evidence>
<dbReference type="InterPro" id="IPR000620">
    <property type="entry name" value="EamA_dom"/>
</dbReference>
<feature type="transmembrane region" description="Helical" evidence="6">
    <location>
        <begin position="71"/>
        <end position="89"/>
    </location>
</feature>
<evidence type="ECO:0000256" key="3">
    <source>
        <dbReference type="ARBA" id="ARBA00022692"/>
    </source>
</evidence>
<name>A0A9D5BBT4_PEA</name>
<dbReference type="Gramene" id="Psat02G0321400-T1">
    <property type="protein sequence ID" value="KAI5437004.1"/>
    <property type="gene ID" value="KIW84_023214"/>
</dbReference>
<proteinExistence type="inferred from homology"/>
<dbReference type="Pfam" id="PF00892">
    <property type="entry name" value="EamA"/>
    <property type="match status" value="2"/>
</dbReference>
<evidence type="ECO:0000256" key="2">
    <source>
        <dbReference type="ARBA" id="ARBA00007635"/>
    </source>
</evidence>
<feature type="domain" description="EamA" evidence="7">
    <location>
        <begin position="24"/>
        <end position="149"/>
    </location>
</feature>
<feature type="transmembrane region" description="Helical" evidence="6">
    <location>
        <begin position="101"/>
        <end position="121"/>
    </location>
</feature>
<protein>
    <recommendedName>
        <fullName evidence="6">WAT1-related protein</fullName>
    </recommendedName>
</protein>
<comment type="subcellular location">
    <subcellularLocation>
        <location evidence="1 6">Membrane</location>
        <topology evidence="1 6">Multi-pass membrane protein</topology>
    </subcellularLocation>
</comment>
<feature type="transmembrane region" description="Helical" evidence="6">
    <location>
        <begin position="301"/>
        <end position="321"/>
    </location>
</feature>
<dbReference type="AlphaFoldDB" id="A0A9D5BBT4"/>
<dbReference type="GO" id="GO:0016020">
    <property type="term" value="C:membrane"/>
    <property type="evidence" value="ECO:0007669"/>
    <property type="project" value="UniProtKB-SubCell"/>
</dbReference>
<comment type="caution">
    <text evidence="8">The sequence shown here is derived from an EMBL/GenBank/DDBJ whole genome shotgun (WGS) entry which is preliminary data.</text>
</comment>
<keyword evidence="9" id="KW-1185">Reference proteome</keyword>
<dbReference type="EMBL" id="JAMSHJ010000002">
    <property type="protein sequence ID" value="KAI5437004.1"/>
    <property type="molecule type" value="Genomic_DNA"/>
</dbReference>
<gene>
    <name evidence="8" type="ORF">KIW84_023214</name>
</gene>
<feature type="transmembrane region" description="Helical" evidence="6">
    <location>
        <begin position="133"/>
        <end position="151"/>
    </location>
</feature>
<dbReference type="OrthoDB" id="1746609at2759"/>
<feature type="transmembrane region" description="Helical" evidence="6">
    <location>
        <begin position="276"/>
        <end position="295"/>
    </location>
</feature>
<keyword evidence="3 6" id="KW-0812">Transmembrane</keyword>
<evidence type="ECO:0000256" key="5">
    <source>
        <dbReference type="ARBA" id="ARBA00023136"/>
    </source>
</evidence>
<dbReference type="InterPro" id="IPR030184">
    <property type="entry name" value="WAT1-related"/>
</dbReference>
<evidence type="ECO:0000256" key="4">
    <source>
        <dbReference type="ARBA" id="ARBA00022989"/>
    </source>
</evidence>
<feature type="transmembrane region" description="Helical" evidence="6">
    <location>
        <begin position="247"/>
        <end position="269"/>
    </location>
</feature>
<dbReference type="SUPFAM" id="SSF103481">
    <property type="entry name" value="Multidrug resistance efflux transporter EmrE"/>
    <property type="match status" value="2"/>
</dbReference>
<keyword evidence="4 6" id="KW-1133">Transmembrane helix</keyword>
<dbReference type="Proteomes" id="UP001058974">
    <property type="component" value="Chromosome 2"/>
</dbReference>
<comment type="similarity">
    <text evidence="2 6">Belongs to the drug/metabolite transporter (DMT) superfamily. Plant drug/metabolite exporter (P-DME) (TC 2.A.7.4) family.</text>
</comment>
<accession>A0A9D5BBT4</accession>
<feature type="domain" description="EamA" evidence="7">
    <location>
        <begin position="181"/>
        <end position="319"/>
    </location>
</feature>
<dbReference type="PANTHER" id="PTHR31218">
    <property type="entry name" value="WAT1-RELATED PROTEIN"/>
    <property type="match status" value="1"/>
</dbReference>
<evidence type="ECO:0000259" key="7">
    <source>
        <dbReference type="Pfam" id="PF00892"/>
    </source>
</evidence>
<organism evidence="8 9">
    <name type="scientific">Pisum sativum</name>
    <name type="common">Garden pea</name>
    <name type="synonym">Lathyrus oleraceus</name>
    <dbReference type="NCBI Taxonomy" id="3888"/>
    <lineage>
        <taxon>Eukaryota</taxon>
        <taxon>Viridiplantae</taxon>
        <taxon>Streptophyta</taxon>
        <taxon>Embryophyta</taxon>
        <taxon>Tracheophyta</taxon>
        <taxon>Spermatophyta</taxon>
        <taxon>Magnoliopsida</taxon>
        <taxon>eudicotyledons</taxon>
        <taxon>Gunneridae</taxon>
        <taxon>Pentapetalae</taxon>
        <taxon>rosids</taxon>
        <taxon>fabids</taxon>
        <taxon>Fabales</taxon>
        <taxon>Fabaceae</taxon>
        <taxon>Papilionoideae</taxon>
        <taxon>50 kb inversion clade</taxon>
        <taxon>NPAAA clade</taxon>
        <taxon>Hologalegina</taxon>
        <taxon>IRL clade</taxon>
        <taxon>Fabeae</taxon>
        <taxon>Lathyrus</taxon>
    </lineage>
</organism>
<dbReference type="InterPro" id="IPR037185">
    <property type="entry name" value="EmrE-like"/>
</dbReference>
<feature type="transmembrane region" description="Helical" evidence="6">
    <location>
        <begin position="179"/>
        <end position="199"/>
    </location>
</feature>
<sequence length="358" mass="38996">MVSEGAIVTSAMVAVQFADIGGSTLIKAATNDGMSIYVFTFYSNLFALCFLLPSTLFYHRKRAPPPISSSIYCRLFLLSCLSTSVQILMNTGIRCSSPTLASAMVDLVPAFTFILALISRMENLNLKQHSSRAKIIGTMVSIAGALTVTLYKGIPLINDAFQNIRMGASGMYLTGSSQWILGAFLLTVASFCLSVLYIVQTWILRDYPEEVMVTTICCSLVIILSAIVAFITEGNSKAWTLKPDKELVSICYSAIFLVSMRSVVSAWALRKKGPIYVAMFNPLGMIIALVTGVIFLGDNLYLGSMIGAAIIAIGFYAVMWAQAQEEQKASQNNIPTSSLAPLLSDLFYNKCNCYCFTK</sequence>
<dbReference type="GO" id="GO:0022857">
    <property type="term" value="F:transmembrane transporter activity"/>
    <property type="evidence" value="ECO:0007669"/>
    <property type="project" value="InterPro"/>
</dbReference>
<feature type="transmembrane region" description="Helical" evidence="6">
    <location>
        <begin position="211"/>
        <end position="232"/>
    </location>
</feature>
<feature type="transmembrane region" description="Helical" evidence="6">
    <location>
        <begin position="36"/>
        <end position="59"/>
    </location>
</feature>
<reference evidence="8 9" key="1">
    <citation type="journal article" date="2022" name="Nat. Genet.">
        <title>Improved pea reference genome and pan-genome highlight genomic features and evolutionary characteristics.</title>
        <authorList>
            <person name="Yang T."/>
            <person name="Liu R."/>
            <person name="Luo Y."/>
            <person name="Hu S."/>
            <person name="Wang D."/>
            <person name="Wang C."/>
            <person name="Pandey M.K."/>
            <person name="Ge S."/>
            <person name="Xu Q."/>
            <person name="Li N."/>
            <person name="Li G."/>
            <person name="Huang Y."/>
            <person name="Saxena R.K."/>
            <person name="Ji Y."/>
            <person name="Li M."/>
            <person name="Yan X."/>
            <person name="He Y."/>
            <person name="Liu Y."/>
            <person name="Wang X."/>
            <person name="Xiang C."/>
            <person name="Varshney R.K."/>
            <person name="Ding H."/>
            <person name="Gao S."/>
            <person name="Zong X."/>
        </authorList>
    </citation>
    <scope>NUCLEOTIDE SEQUENCE [LARGE SCALE GENOMIC DNA]</scope>
    <source>
        <strain evidence="8 9">cv. Zhongwan 6</strain>
    </source>
</reference>
<evidence type="ECO:0000313" key="9">
    <source>
        <dbReference type="Proteomes" id="UP001058974"/>
    </source>
</evidence>
<evidence type="ECO:0000256" key="6">
    <source>
        <dbReference type="RuleBase" id="RU363077"/>
    </source>
</evidence>
<evidence type="ECO:0000256" key="1">
    <source>
        <dbReference type="ARBA" id="ARBA00004141"/>
    </source>
</evidence>
<keyword evidence="5 6" id="KW-0472">Membrane</keyword>